<dbReference type="AlphaFoldDB" id="A0A5S4GFG8"/>
<proteinExistence type="predicted"/>
<dbReference type="EMBL" id="VCKX01000079">
    <property type="protein sequence ID" value="TMR31715.1"/>
    <property type="molecule type" value="Genomic_DNA"/>
</dbReference>
<comment type="caution">
    <text evidence="1">The sequence shown here is derived from an EMBL/GenBank/DDBJ whole genome shotgun (WGS) entry which is preliminary data.</text>
</comment>
<evidence type="ECO:0000313" key="2">
    <source>
        <dbReference type="Proteomes" id="UP000306628"/>
    </source>
</evidence>
<evidence type="ECO:0000313" key="1">
    <source>
        <dbReference type="EMBL" id="TMR31715.1"/>
    </source>
</evidence>
<dbReference type="Proteomes" id="UP000306628">
    <property type="component" value="Unassembled WGS sequence"/>
</dbReference>
<sequence>MSTSMPTRWQIEKHAEPGDRFAPGAFDSQIGKQIPVIIAEQVSLLGTLVAADVTDDGRSVTLTVDTLIPVTPEGGLAAWNVGWTTERSAGVR</sequence>
<accession>A0A5S4GFG8</accession>
<reference evidence="1 2" key="1">
    <citation type="submission" date="2019-05" db="EMBL/GenBank/DDBJ databases">
        <title>Draft genome sequence of Nonomuraea zeae DSM 100528.</title>
        <authorList>
            <person name="Saricaoglu S."/>
            <person name="Isik K."/>
        </authorList>
    </citation>
    <scope>NUCLEOTIDE SEQUENCE [LARGE SCALE GENOMIC DNA]</scope>
    <source>
        <strain evidence="1 2">DSM 100528</strain>
    </source>
</reference>
<protein>
    <submittedName>
        <fullName evidence="1">Uncharacterized protein</fullName>
    </submittedName>
</protein>
<gene>
    <name evidence="1" type="ORF">ETD85_24765</name>
</gene>
<name>A0A5S4GFG8_9ACTN</name>
<dbReference type="RefSeq" id="WP_138692179.1">
    <property type="nucleotide sequence ID" value="NZ_JBHSAZ010000046.1"/>
</dbReference>
<keyword evidence="2" id="KW-1185">Reference proteome</keyword>
<dbReference type="OrthoDB" id="9980726at2"/>
<organism evidence="1 2">
    <name type="scientific">Nonomuraea zeae</name>
    <dbReference type="NCBI Taxonomy" id="1642303"/>
    <lineage>
        <taxon>Bacteria</taxon>
        <taxon>Bacillati</taxon>
        <taxon>Actinomycetota</taxon>
        <taxon>Actinomycetes</taxon>
        <taxon>Streptosporangiales</taxon>
        <taxon>Streptosporangiaceae</taxon>
        <taxon>Nonomuraea</taxon>
    </lineage>
</organism>